<dbReference type="Proteomes" id="UP000013456">
    <property type="component" value="Chromosome 20"/>
</dbReference>
<proteinExistence type="predicted"/>
<dbReference type="OrthoDB" id="10551404at2759"/>
<feature type="compositionally biased region" description="Pro residues" evidence="1">
    <location>
        <begin position="160"/>
        <end position="169"/>
    </location>
</feature>
<evidence type="ECO:0000256" key="1">
    <source>
        <dbReference type="SAM" id="MobiDB-lite"/>
    </source>
</evidence>
<organism evidence="2">
    <name type="scientific">Macaca mulatta</name>
    <name type="common">Rhesus macaque</name>
    <dbReference type="NCBI Taxonomy" id="9544"/>
    <lineage>
        <taxon>Eukaryota</taxon>
        <taxon>Metazoa</taxon>
        <taxon>Chordata</taxon>
        <taxon>Craniata</taxon>
        <taxon>Vertebrata</taxon>
        <taxon>Euteleostomi</taxon>
        <taxon>Mammalia</taxon>
        <taxon>Eutheria</taxon>
        <taxon>Euarchontoglires</taxon>
        <taxon>Primates</taxon>
        <taxon>Haplorrhini</taxon>
        <taxon>Catarrhini</taxon>
        <taxon>Cercopithecidae</taxon>
        <taxon>Cercopithecinae</taxon>
        <taxon>Macaca</taxon>
    </lineage>
</organism>
<dbReference type="AlphaFoldDB" id="G7NP63"/>
<accession>G7NP63</accession>
<sequence>MSPTKDSHLSPHFPQDSGIHVPTPPESGVLTLNPPVSQGPGVGPRTGRGNRLCRPPDCSAARSFCLLPGPPLGTGAPRSPRVAQGLGFRGSGQRARRTGLTSPSPQGGLHPLGAHTCAPPPPLARCPCAVLLAGPECHRGPSPAAPRPLPRISLTWPSLAPIPPPPPPKRPGHGNLSPYPSAFSCPGVGASSPPTPGPRCRKPGEGAGLTPDG</sequence>
<feature type="region of interest" description="Disordered" evidence="1">
    <location>
        <begin position="71"/>
        <end position="113"/>
    </location>
</feature>
<name>G7NP63_MACMU</name>
<protein>
    <submittedName>
        <fullName evidence="2">Uncharacterized protein</fullName>
    </submittedName>
</protein>
<dbReference type="EMBL" id="CM001272">
    <property type="protein sequence ID" value="EHH31359.1"/>
    <property type="molecule type" value="Genomic_DNA"/>
</dbReference>
<feature type="region of interest" description="Disordered" evidence="1">
    <location>
        <begin position="140"/>
        <end position="213"/>
    </location>
</feature>
<feature type="region of interest" description="Disordered" evidence="1">
    <location>
        <begin position="1"/>
        <end position="50"/>
    </location>
</feature>
<gene>
    <name evidence="2" type="ORF">EGK_12416</name>
</gene>
<evidence type="ECO:0000313" key="2">
    <source>
        <dbReference type="EMBL" id="EHH31359.1"/>
    </source>
</evidence>
<reference evidence="2" key="1">
    <citation type="journal article" date="2011" name="Nat. Biotechnol.">
        <title>Genome sequencing and comparison of two nonhuman primate animal models, the cynomolgus and Chinese rhesus macaques.</title>
        <authorList>
            <person name="Yan G."/>
            <person name="Zhang G."/>
            <person name="Fang X."/>
            <person name="Zhang Y."/>
            <person name="Li C."/>
            <person name="Ling F."/>
            <person name="Cooper D.N."/>
            <person name="Li Q."/>
            <person name="Li Y."/>
            <person name="van Gool A.J."/>
            <person name="Du H."/>
            <person name="Chen J."/>
            <person name="Chen R."/>
            <person name="Zhang P."/>
            <person name="Huang Z."/>
            <person name="Thompson J.R."/>
            <person name="Meng Y."/>
            <person name="Bai Y."/>
            <person name="Wang J."/>
            <person name="Zhuo M."/>
            <person name="Wang T."/>
            <person name="Huang Y."/>
            <person name="Wei L."/>
            <person name="Li J."/>
            <person name="Wang Z."/>
            <person name="Hu H."/>
            <person name="Yang P."/>
            <person name="Le L."/>
            <person name="Stenson P.D."/>
            <person name="Li B."/>
            <person name="Liu X."/>
            <person name="Ball E.V."/>
            <person name="An N."/>
            <person name="Huang Q."/>
            <person name="Zhang Y."/>
            <person name="Fan W."/>
            <person name="Zhang X."/>
            <person name="Li Y."/>
            <person name="Wang W."/>
            <person name="Katze M.G."/>
            <person name="Su B."/>
            <person name="Nielsen R."/>
            <person name="Yang H."/>
            <person name="Wang J."/>
            <person name="Wang X."/>
            <person name="Wang J."/>
        </authorList>
    </citation>
    <scope>NUCLEOTIDE SEQUENCE [LARGE SCALE GENOMIC DNA]</scope>
    <source>
        <strain evidence="2">CR-5</strain>
    </source>
</reference>